<dbReference type="SUPFAM" id="SSF54909">
    <property type="entry name" value="Dimeric alpha+beta barrel"/>
    <property type="match status" value="1"/>
</dbReference>
<reference evidence="2 3" key="1">
    <citation type="submission" date="2021-03" db="EMBL/GenBank/DDBJ databases">
        <title>Sequencing the genomes of 1000 actinobacteria strains.</title>
        <authorList>
            <person name="Klenk H.-P."/>
        </authorList>
    </citation>
    <scope>NUCLEOTIDE SEQUENCE [LARGE SCALE GENOMIC DNA]</scope>
    <source>
        <strain evidence="2 3">DSM 45516</strain>
    </source>
</reference>
<evidence type="ECO:0000313" key="2">
    <source>
        <dbReference type="EMBL" id="MBP2190168.1"/>
    </source>
</evidence>
<proteinExistence type="predicted"/>
<protein>
    <submittedName>
        <fullName evidence="2">Uncharacterized protein (DUF1330 family)</fullName>
    </submittedName>
</protein>
<dbReference type="PANTHER" id="PTHR41521">
    <property type="match status" value="1"/>
</dbReference>
<sequence>MAAYVVVEAEVHDEQIGLAYWKLAEPSIRQYGGRYLVAAMPEVLEGDWPGRVVVLEFPDLDQVRAWYDSPEYRAAREVRKSGVTVRLVFAEGM</sequence>
<gene>
    <name evidence="2" type="ORF">BJ987_003069</name>
</gene>
<dbReference type="Gene3D" id="3.30.70.100">
    <property type="match status" value="1"/>
</dbReference>
<dbReference type="EMBL" id="JAGGMR010000001">
    <property type="protein sequence ID" value="MBP2190168.1"/>
    <property type="molecule type" value="Genomic_DNA"/>
</dbReference>
<evidence type="ECO:0000313" key="3">
    <source>
        <dbReference type="Proteomes" id="UP001519325"/>
    </source>
</evidence>
<accession>A0ABS4QF22</accession>
<comment type="caution">
    <text evidence="2">The sequence shown here is derived from an EMBL/GenBank/DDBJ whole genome shotgun (WGS) entry which is preliminary data.</text>
</comment>
<evidence type="ECO:0000259" key="1">
    <source>
        <dbReference type="Pfam" id="PF07045"/>
    </source>
</evidence>
<dbReference type="Proteomes" id="UP001519325">
    <property type="component" value="Unassembled WGS sequence"/>
</dbReference>
<name>A0ABS4QF22_9NOCA</name>
<organism evidence="2 3">
    <name type="scientific">Nocardia goodfellowii</name>
    <dbReference type="NCBI Taxonomy" id="882446"/>
    <lineage>
        <taxon>Bacteria</taxon>
        <taxon>Bacillati</taxon>
        <taxon>Actinomycetota</taxon>
        <taxon>Actinomycetes</taxon>
        <taxon>Mycobacteriales</taxon>
        <taxon>Nocardiaceae</taxon>
        <taxon>Nocardia</taxon>
    </lineage>
</organism>
<dbReference type="Pfam" id="PF07045">
    <property type="entry name" value="DUF1330"/>
    <property type="match status" value="1"/>
</dbReference>
<feature type="domain" description="DUF1330" evidence="1">
    <location>
        <begin position="3"/>
        <end position="93"/>
    </location>
</feature>
<dbReference type="InterPro" id="IPR011008">
    <property type="entry name" value="Dimeric_a/b-barrel"/>
</dbReference>
<dbReference type="InterPro" id="IPR010753">
    <property type="entry name" value="DUF1330"/>
</dbReference>
<dbReference type="PANTHER" id="PTHR41521:SF4">
    <property type="entry name" value="BLR0684 PROTEIN"/>
    <property type="match status" value="1"/>
</dbReference>
<dbReference type="RefSeq" id="WP_209889926.1">
    <property type="nucleotide sequence ID" value="NZ_JAGGMR010000001.1"/>
</dbReference>
<keyword evidence="3" id="KW-1185">Reference proteome</keyword>